<reference evidence="4" key="1">
    <citation type="submission" date="2018-09" db="EMBL/GenBank/DDBJ databases">
        <authorList>
            <person name="Zhu H."/>
        </authorList>
    </citation>
    <scope>NUCLEOTIDE SEQUENCE [LARGE SCALE GENOMIC DNA]</scope>
    <source>
        <strain evidence="4">K1W22B-1</strain>
    </source>
</reference>
<comment type="caution">
    <text evidence="3">The sequence shown here is derived from an EMBL/GenBank/DDBJ whole genome shotgun (WGS) entry which is preliminary data.</text>
</comment>
<dbReference type="OrthoDB" id="5186768at2"/>
<evidence type="ECO:0000256" key="2">
    <source>
        <dbReference type="PROSITE-ProRule" id="PRU00252"/>
    </source>
</evidence>
<keyword evidence="4" id="KW-1185">Reference proteome</keyword>
<dbReference type="InterPro" id="IPR000424">
    <property type="entry name" value="Primosome_PriB/ssb"/>
</dbReference>
<dbReference type="Gene3D" id="2.40.50.140">
    <property type="entry name" value="Nucleic acid-binding proteins"/>
    <property type="match status" value="1"/>
</dbReference>
<evidence type="ECO:0000256" key="1">
    <source>
        <dbReference type="ARBA" id="ARBA00023125"/>
    </source>
</evidence>
<evidence type="ECO:0000313" key="3">
    <source>
        <dbReference type="EMBL" id="RJS47305.1"/>
    </source>
</evidence>
<dbReference type="PROSITE" id="PS50935">
    <property type="entry name" value="SSB"/>
    <property type="match status" value="1"/>
</dbReference>
<evidence type="ECO:0000313" key="4">
    <source>
        <dbReference type="Proteomes" id="UP000276542"/>
    </source>
</evidence>
<gene>
    <name evidence="3" type="ORF">D4739_14465</name>
</gene>
<dbReference type="GO" id="GO:0003697">
    <property type="term" value="F:single-stranded DNA binding"/>
    <property type="evidence" value="ECO:0007669"/>
    <property type="project" value="InterPro"/>
</dbReference>
<dbReference type="RefSeq" id="WP_120061271.1">
    <property type="nucleotide sequence ID" value="NZ_QYRP01000002.1"/>
</dbReference>
<dbReference type="SUPFAM" id="SSF50249">
    <property type="entry name" value="Nucleic acid-binding proteins"/>
    <property type="match status" value="1"/>
</dbReference>
<protein>
    <submittedName>
        <fullName evidence="3">Single-stranded DNA-binding protein</fullName>
    </submittedName>
</protein>
<proteinExistence type="predicted"/>
<dbReference type="EMBL" id="QYRP01000002">
    <property type="protein sequence ID" value="RJS47305.1"/>
    <property type="molecule type" value="Genomic_DNA"/>
</dbReference>
<keyword evidence="1 2" id="KW-0238">DNA-binding</keyword>
<accession>A0A3A5HCU1</accession>
<dbReference type="AlphaFoldDB" id="A0A3A5HCU1"/>
<dbReference type="Pfam" id="PF00436">
    <property type="entry name" value="SSB"/>
    <property type="match status" value="1"/>
</dbReference>
<dbReference type="Proteomes" id="UP000276542">
    <property type="component" value="Unassembled WGS sequence"/>
</dbReference>
<dbReference type="InterPro" id="IPR012340">
    <property type="entry name" value="NA-bd_OB-fold"/>
</dbReference>
<organism evidence="3 4">
    <name type="scientific">Nocardioides cavernaquae</name>
    <dbReference type="NCBI Taxonomy" id="2321396"/>
    <lineage>
        <taxon>Bacteria</taxon>
        <taxon>Bacillati</taxon>
        <taxon>Actinomycetota</taxon>
        <taxon>Actinomycetes</taxon>
        <taxon>Propionibacteriales</taxon>
        <taxon>Nocardioidaceae</taxon>
        <taxon>Nocardioides</taxon>
    </lineage>
</organism>
<sequence length="108" mass="11783">MTNEVKLAGTISRGPEERVMPSGDALVSFRLLVAREVERSGRRPGSDWVDCAVWSGRLRRSVARWQVGDEVEVSGALRRRVYRSGGGPVALVEIEVASARRLRGGGHA</sequence>
<name>A0A3A5HCU1_9ACTN</name>